<evidence type="ECO:0000313" key="2">
    <source>
        <dbReference type="Proteomes" id="UP000235145"/>
    </source>
</evidence>
<proteinExistence type="predicted"/>
<comment type="caution">
    <text evidence="1">The sequence shown here is derived from an EMBL/GenBank/DDBJ whole genome shotgun (WGS) entry which is preliminary data.</text>
</comment>
<protein>
    <submittedName>
        <fullName evidence="1">Uncharacterized protein</fullName>
    </submittedName>
</protein>
<dbReference type="Proteomes" id="UP000235145">
    <property type="component" value="Unassembled WGS sequence"/>
</dbReference>
<evidence type="ECO:0000313" key="1">
    <source>
        <dbReference type="EMBL" id="KAJ0218716.1"/>
    </source>
</evidence>
<organism evidence="1 2">
    <name type="scientific">Lactuca sativa</name>
    <name type="common">Garden lettuce</name>
    <dbReference type="NCBI Taxonomy" id="4236"/>
    <lineage>
        <taxon>Eukaryota</taxon>
        <taxon>Viridiplantae</taxon>
        <taxon>Streptophyta</taxon>
        <taxon>Embryophyta</taxon>
        <taxon>Tracheophyta</taxon>
        <taxon>Spermatophyta</taxon>
        <taxon>Magnoliopsida</taxon>
        <taxon>eudicotyledons</taxon>
        <taxon>Gunneridae</taxon>
        <taxon>Pentapetalae</taxon>
        <taxon>asterids</taxon>
        <taxon>campanulids</taxon>
        <taxon>Asterales</taxon>
        <taxon>Asteraceae</taxon>
        <taxon>Cichorioideae</taxon>
        <taxon>Cichorieae</taxon>
        <taxon>Lactucinae</taxon>
        <taxon>Lactuca</taxon>
    </lineage>
</organism>
<gene>
    <name evidence="1" type="ORF">LSAT_V11C300106770</name>
</gene>
<accession>A0A9R1W529</accession>
<dbReference type="EMBL" id="NBSK02000003">
    <property type="protein sequence ID" value="KAJ0218716.1"/>
    <property type="molecule type" value="Genomic_DNA"/>
</dbReference>
<sequence>MHQFPDFGTMQGTRSQSVFGLRYDARGKAPVSPDSGPMQGTSLGELPKLRAYVVKIGSLYPIQIDVGEDDLGLALTLYKSAIPEFSGSRGWKHSKRVSSCSKKLNLDWEGGEKTMASGQVDKGKDVEPMLPEFFVFDAEKELNKEIDVNEELDMNKW</sequence>
<name>A0A9R1W529_LACSA</name>
<reference evidence="1 2" key="1">
    <citation type="journal article" date="2017" name="Nat. Commun.">
        <title>Genome assembly with in vitro proximity ligation data and whole-genome triplication in lettuce.</title>
        <authorList>
            <person name="Reyes-Chin-Wo S."/>
            <person name="Wang Z."/>
            <person name="Yang X."/>
            <person name="Kozik A."/>
            <person name="Arikit S."/>
            <person name="Song C."/>
            <person name="Xia L."/>
            <person name="Froenicke L."/>
            <person name="Lavelle D.O."/>
            <person name="Truco M.J."/>
            <person name="Xia R."/>
            <person name="Zhu S."/>
            <person name="Xu C."/>
            <person name="Xu H."/>
            <person name="Xu X."/>
            <person name="Cox K."/>
            <person name="Korf I."/>
            <person name="Meyers B.C."/>
            <person name="Michelmore R.W."/>
        </authorList>
    </citation>
    <scope>NUCLEOTIDE SEQUENCE [LARGE SCALE GENOMIC DNA]</scope>
    <source>
        <strain evidence="2">cv. Salinas</strain>
        <tissue evidence="1">Seedlings</tissue>
    </source>
</reference>
<dbReference type="AlphaFoldDB" id="A0A9R1W529"/>
<keyword evidence="2" id="KW-1185">Reference proteome</keyword>